<accession>A0ABU2WFG5</accession>
<evidence type="ECO:0000313" key="2">
    <source>
        <dbReference type="Proteomes" id="UP001254608"/>
    </source>
</evidence>
<protein>
    <submittedName>
        <fullName evidence="1">Type II toxin-antitoxin system RelE/ParE family toxin</fullName>
    </submittedName>
</protein>
<name>A0ABU2WFG5_9GAMM</name>
<dbReference type="RefSeq" id="WP_311363742.1">
    <property type="nucleotide sequence ID" value="NZ_JAVRIC010000003.1"/>
</dbReference>
<dbReference type="Proteomes" id="UP001254608">
    <property type="component" value="Unassembled WGS sequence"/>
</dbReference>
<gene>
    <name evidence="1" type="ORF">RM530_03070</name>
</gene>
<sequence>MGGSKAVFCNFPDAVQQDAGFQLSKAQRGDPADSFKSMKSMNAVGSGVMELIVNDEDGWFRVFYFAKFPPAVYVLHAFLKNERYDRRRHRERP</sequence>
<organism evidence="1 2">
    <name type="scientific">Banduia mediterranea</name>
    <dbReference type="NCBI Taxonomy" id="3075609"/>
    <lineage>
        <taxon>Bacteria</taxon>
        <taxon>Pseudomonadati</taxon>
        <taxon>Pseudomonadota</taxon>
        <taxon>Gammaproteobacteria</taxon>
        <taxon>Nevskiales</taxon>
        <taxon>Algiphilaceae</taxon>
        <taxon>Banduia</taxon>
    </lineage>
</organism>
<evidence type="ECO:0000313" key="1">
    <source>
        <dbReference type="EMBL" id="MDT0496349.1"/>
    </source>
</evidence>
<keyword evidence="2" id="KW-1185">Reference proteome</keyword>
<proteinExistence type="predicted"/>
<dbReference type="EMBL" id="JAVRIC010000003">
    <property type="protein sequence ID" value="MDT0496349.1"/>
    <property type="molecule type" value="Genomic_DNA"/>
</dbReference>
<comment type="caution">
    <text evidence="1">The sequence shown here is derived from an EMBL/GenBank/DDBJ whole genome shotgun (WGS) entry which is preliminary data.</text>
</comment>
<dbReference type="InterPro" id="IPR009241">
    <property type="entry name" value="HigB-like"/>
</dbReference>
<dbReference type="Pfam" id="PF05973">
    <property type="entry name" value="Gp49"/>
    <property type="match status" value="1"/>
</dbReference>
<reference evidence="1 2" key="1">
    <citation type="submission" date="2023-09" db="EMBL/GenBank/DDBJ databases">
        <authorList>
            <person name="Rey-Velasco X."/>
        </authorList>
    </citation>
    <scope>NUCLEOTIDE SEQUENCE [LARGE SCALE GENOMIC DNA]</scope>
    <source>
        <strain evidence="1 2">W345</strain>
    </source>
</reference>